<name>A0A7Y9DW64_9PSEU</name>
<feature type="domain" description="Erythromycin biosynthesis protein CIII-like C-terminal" evidence="3">
    <location>
        <begin position="248"/>
        <end position="363"/>
    </location>
</feature>
<comment type="caution">
    <text evidence="4">The sequence shown here is derived from an EMBL/GenBank/DDBJ whole genome shotgun (WGS) entry which is preliminary data.</text>
</comment>
<evidence type="ECO:0000259" key="3">
    <source>
        <dbReference type="Pfam" id="PF06722"/>
    </source>
</evidence>
<reference evidence="4 5" key="1">
    <citation type="submission" date="2020-07" db="EMBL/GenBank/DDBJ databases">
        <title>Sequencing the genomes of 1000 actinobacteria strains.</title>
        <authorList>
            <person name="Klenk H.-P."/>
        </authorList>
    </citation>
    <scope>NUCLEOTIDE SEQUENCE [LARGE SCALE GENOMIC DNA]</scope>
    <source>
        <strain evidence="4 5">DSM 45772</strain>
    </source>
</reference>
<dbReference type="PANTHER" id="PTHR48050:SF13">
    <property type="entry name" value="STEROL 3-BETA-GLUCOSYLTRANSFERASE UGT80A2"/>
    <property type="match status" value="1"/>
</dbReference>
<dbReference type="NCBIfam" id="TIGR01426">
    <property type="entry name" value="MGT"/>
    <property type="match status" value="1"/>
</dbReference>
<dbReference type="InterPro" id="IPR035595">
    <property type="entry name" value="UDP_glycos_trans_CS"/>
</dbReference>
<dbReference type="PANTHER" id="PTHR48050">
    <property type="entry name" value="STEROL 3-BETA-GLUCOSYLTRANSFERASE"/>
    <property type="match status" value="1"/>
</dbReference>
<evidence type="ECO:0000313" key="4">
    <source>
        <dbReference type="EMBL" id="NYD36574.1"/>
    </source>
</evidence>
<dbReference type="InterPro" id="IPR002213">
    <property type="entry name" value="UDP_glucos_trans"/>
</dbReference>
<dbReference type="Gene3D" id="3.40.50.2000">
    <property type="entry name" value="Glycogen Phosphorylase B"/>
    <property type="match status" value="2"/>
</dbReference>
<dbReference type="CDD" id="cd03784">
    <property type="entry name" value="GT1_Gtf-like"/>
    <property type="match status" value="1"/>
</dbReference>
<dbReference type="Proteomes" id="UP000535890">
    <property type="component" value="Unassembled WGS sequence"/>
</dbReference>
<dbReference type="FunFam" id="3.40.50.2000:FF:000072">
    <property type="entry name" value="Glycosyl transferase"/>
    <property type="match status" value="1"/>
</dbReference>
<evidence type="ECO:0000256" key="1">
    <source>
        <dbReference type="ARBA" id="ARBA00009995"/>
    </source>
</evidence>
<dbReference type="GO" id="GO:0017000">
    <property type="term" value="P:antibiotic biosynthetic process"/>
    <property type="evidence" value="ECO:0007669"/>
    <property type="project" value="UniProtKB-ARBA"/>
</dbReference>
<proteinExistence type="inferred from homology"/>
<sequence length="388" mass="40609">MHIVMVGAGAHGHINPNLPVVAELVARGHRVQYAVPGPFADLVASSGATPLPHTSVLPDETRDERWPDDPVVGMGLFLDEGRHVTPQLEAALERDRPDVFLADIGGYAARVLGRRWDVPCVQLSLAMVAWEGFEQDTGMADLLAGPAGAAYLERFAGWLAAEGIDLEPQTFVGVPDSSIVLIPRLLQPHAGKVDPHRYTFVGPCLDAREHQGEWAEDVDVLVSLGSAYVGDAAFWRTVVEAFSGRRVVLAIGRHVDPADLGPLPDGTTAHAWVPQLAILRRAALFVTHAGMGGCSEGLATGTPMIAVPQAVDQFGNAAMLAEAGVGVVVDRDAVTVGALREAAATLAGDAVRARCRAAAAELDDAGGARRAADLVEATGSRDVVGPAG</sequence>
<organism evidence="4 5">
    <name type="scientific">Actinomycetospora corticicola</name>
    <dbReference type="NCBI Taxonomy" id="663602"/>
    <lineage>
        <taxon>Bacteria</taxon>
        <taxon>Bacillati</taxon>
        <taxon>Actinomycetota</taxon>
        <taxon>Actinomycetes</taxon>
        <taxon>Pseudonocardiales</taxon>
        <taxon>Pseudonocardiaceae</taxon>
        <taxon>Actinomycetospora</taxon>
    </lineage>
</organism>
<gene>
    <name evidence="4" type="ORF">BJ983_002676</name>
</gene>
<protein>
    <submittedName>
        <fullName evidence="4">MGT family glycosyltransferase</fullName>
    </submittedName>
</protein>
<dbReference type="EMBL" id="JACCBN010000001">
    <property type="protein sequence ID" value="NYD36574.1"/>
    <property type="molecule type" value="Genomic_DNA"/>
</dbReference>
<dbReference type="AlphaFoldDB" id="A0A7Y9DW64"/>
<comment type="similarity">
    <text evidence="1">Belongs to the UDP-glycosyltransferase family.</text>
</comment>
<keyword evidence="2 4" id="KW-0808">Transferase</keyword>
<keyword evidence="5" id="KW-1185">Reference proteome</keyword>
<evidence type="ECO:0000256" key="2">
    <source>
        <dbReference type="ARBA" id="ARBA00022679"/>
    </source>
</evidence>
<dbReference type="RefSeq" id="WP_343054123.1">
    <property type="nucleotide sequence ID" value="NZ_BAABHP010000021.1"/>
</dbReference>
<dbReference type="InterPro" id="IPR006326">
    <property type="entry name" value="UDPGT_MGT-like"/>
</dbReference>
<accession>A0A7Y9DW64</accession>
<dbReference type="GO" id="GO:0016758">
    <property type="term" value="F:hexosyltransferase activity"/>
    <property type="evidence" value="ECO:0007669"/>
    <property type="project" value="InterPro"/>
</dbReference>
<dbReference type="InterPro" id="IPR010610">
    <property type="entry name" value="EryCIII-like_C"/>
</dbReference>
<dbReference type="PROSITE" id="PS00375">
    <property type="entry name" value="UDPGT"/>
    <property type="match status" value="1"/>
</dbReference>
<dbReference type="InterPro" id="IPR050426">
    <property type="entry name" value="Glycosyltransferase_28"/>
</dbReference>
<dbReference type="Pfam" id="PF06722">
    <property type="entry name" value="EryCIII-like_C"/>
    <property type="match status" value="1"/>
</dbReference>
<evidence type="ECO:0000313" key="5">
    <source>
        <dbReference type="Proteomes" id="UP000535890"/>
    </source>
</evidence>
<dbReference type="SUPFAM" id="SSF53756">
    <property type="entry name" value="UDP-Glycosyltransferase/glycogen phosphorylase"/>
    <property type="match status" value="1"/>
</dbReference>
<dbReference type="GO" id="GO:0008194">
    <property type="term" value="F:UDP-glycosyltransferase activity"/>
    <property type="evidence" value="ECO:0007669"/>
    <property type="project" value="InterPro"/>
</dbReference>